<keyword evidence="7 13" id="KW-0418">Kinase</keyword>
<evidence type="ECO:0000256" key="8">
    <source>
        <dbReference type="ARBA" id="ARBA00022840"/>
    </source>
</evidence>
<dbReference type="PRINTS" id="PR00344">
    <property type="entry name" value="BCTRLSENSOR"/>
</dbReference>
<evidence type="ECO:0000313" key="14">
    <source>
        <dbReference type="Proteomes" id="UP000730482"/>
    </source>
</evidence>
<dbReference type="SMART" id="SM00387">
    <property type="entry name" value="HATPase_c"/>
    <property type="match status" value="1"/>
</dbReference>
<dbReference type="SUPFAM" id="SSF47384">
    <property type="entry name" value="Homodimeric domain of signal transducing histidine kinase"/>
    <property type="match status" value="1"/>
</dbReference>
<proteinExistence type="predicted"/>
<dbReference type="CDD" id="cd00082">
    <property type="entry name" value="HisKA"/>
    <property type="match status" value="1"/>
</dbReference>
<evidence type="ECO:0000256" key="9">
    <source>
        <dbReference type="ARBA" id="ARBA00023012"/>
    </source>
</evidence>
<dbReference type="InterPro" id="IPR036097">
    <property type="entry name" value="HisK_dim/P_sf"/>
</dbReference>
<dbReference type="InterPro" id="IPR003594">
    <property type="entry name" value="HATPase_dom"/>
</dbReference>
<keyword evidence="11" id="KW-0472">Membrane</keyword>
<dbReference type="PROSITE" id="PS50109">
    <property type="entry name" value="HIS_KIN"/>
    <property type="match status" value="1"/>
</dbReference>
<dbReference type="SMART" id="SM00388">
    <property type="entry name" value="HisKA"/>
    <property type="match status" value="1"/>
</dbReference>
<evidence type="ECO:0000256" key="6">
    <source>
        <dbReference type="ARBA" id="ARBA00022741"/>
    </source>
</evidence>
<dbReference type="SUPFAM" id="SSF55874">
    <property type="entry name" value="ATPase domain of HSP90 chaperone/DNA topoisomerase II/histidine kinase"/>
    <property type="match status" value="1"/>
</dbReference>
<comment type="catalytic activity">
    <reaction evidence="1">
        <text>ATP + protein L-histidine = ADP + protein N-phospho-L-histidine.</text>
        <dbReference type="EC" id="2.7.13.3"/>
    </reaction>
</comment>
<keyword evidence="4" id="KW-0597">Phosphoprotein</keyword>
<evidence type="ECO:0000256" key="3">
    <source>
        <dbReference type="ARBA" id="ARBA00012438"/>
    </source>
</evidence>
<evidence type="ECO:0000256" key="4">
    <source>
        <dbReference type="ARBA" id="ARBA00022553"/>
    </source>
</evidence>
<dbReference type="InterPro" id="IPR036890">
    <property type="entry name" value="HATPase_C_sf"/>
</dbReference>
<evidence type="ECO:0000256" key="10">
    <source>
        <dbReference type="ARBA" id="ARBA00039401"/>
    </source>
</evidence>
<organism evidence="13 14">
    <name type="scientific">Catenulispora pinistramenti</name>
    <dbReference type="NCBI Taxonomy" id="2705254"/>
    <lineage>
        <taxon>Bacteria</taxon>
        <taxon>Bacillati</taxon>
        <taxon>Actinomycetota</taxon>
        <taxon>Actinomycetes</taxon>
        <taxon>Catenulisporales</taxon>
        <taxon>Catenulisporaceae</taxon>
        <taxon>Catenulispora</taxon>
    </lineage>
</organism>
<dbReference type="RefSeq" id="WP_212007375.1">
    <property type="nucleotide sequence ID" value="NZ_JAAFYZ010000005.1"/>
</dbReference>
<keyword evidence="5" id="KW-0808">Transferase</keyword>
<dbReference type="Pfam" id="PF02518">
    <property type="entry name" value="HATPase_c"/>
    <property type="match status" value="1"/>
</dbReference>
<dbReference type="CDD" id="cd00075">
    <property type="entry name" value="HATPase"/>
    <property type="match status" value="1"/>
</dbReference>
<dbReference type="EC" id="2.7.13.3" evidence="3"/>
<dbReference type="Gene3D" id="1.10.287.130">
    <property type="match status" value="1"/>
</dbReference>
<keyword evidence="8" id="KW-0067">ATP-binding</keyword>
<dbReference type="InterPro" id="IPR050351">
    <property type="entry name" value="BphY/WalK/GraS-like"/>
</dbReference>
<dbReference type="Gene3D" id="3.30.565.10">
    <property type="entry name" value="Histidine kinase-like ATPase, C-terminal domain"/>
    <property type="match status" value="1"/>
</dbReference>
<keyword evidence="11" id="KW-0812">Transmembrane</keyword>
<feature type="domain" description="Histidine kinase" evidence="12">
    <location>
        <begin position="192"/>
        <end position="410"/>
    </location>
</feature>
<accession>A0ABS5KHH4</accession>
<protein>
    <recommendedName>
        <fullName evidence="10">Sensor-like histidine kinase SenX3</fullName>
        <ecNumber evidence="3">2.7.13.3</ecNumber>
    </recommendedName>
</protein>
<keyword evidence="6" id="KW-0547">Nucleotide-binding</keyword>
<dbReference type="GO" id="GO:0016301">
    <property type="term" value="F:kinase activity"/>
    <property type="evidence" value="ECO:0007669"/>
    <property type="project" value="UniProtKB-KW"/>
</dbReference>
<dbReference type="InterPro" id="IPR005467">
    <property type="entry name" value="His_kinase_dom"/>
</dbReference>
<comment type="caution">
    <text evidence="13">The sequence shown here is derived from an EMBL/GenBank/DDBJ whole genome shotgun (WGS) entry which is preliminary data.</text>
</comment>
<evidence type="ECO:0000256" key="2">
    <source>
        <dbReference type="ARBA" id="ARBA00004236"/>
    </source>
</evidence>
<feature type="transmembrane region" description="Helical" evidence="11">
    <location>
        <begin position="149"/>
        <end position="171"/>
    </location>
</feature>
<dbReference type="InterPro" id="IPR004358">
    <property type="entry name" value="Sig_transdc_His_kin-like_C"/>
</dbReference>
<dbReference type="PANTHER" id="PTHR42878:SF7">
    <property type="entry name" value="SENSOR HISTIDINE KINASE GLRK"/>
    <property type="match status" value="1"/>
</dbReference>
<dbReference type="PANTHER" id="PTHR42878">
    <property type="entry name" value="TWO-COMPONENT HISTIDINE KINASE"/>
    <property type="match status" value="1"/>
</dbReference>
<dbReference type="Pfam" id="PF00512">
    <property type="entry name" value="HisKA"/>
    <property type="match status" value="1"/>
</dbReference>
<sequence length="410" mass="44176">MNLRRSAPPAPEQRLLTRAAAALACRIAAGFLAALALLGFCAYRVVLDEQRTQARDQLTAALRFGHPTEATPCVWLFELDGTTVLHPPQIPAGFPWKSAVSQAADGAPAIQTHVTVTGTDYDVMTVRHGGTVRQAVFDTWYQQADLDHLVRALVLVGLLGVALATIVGALLGRRSIAPLGDALDRQRRFVADASHELRTPLTRLHTRAQMLLRWHREHPPSDGGSDRLTSELTAMVQSAAELNDVVEDLLMSAGMRTDPARCEEFDLATLAAEVIEAERPRLGARVVALNTVGELLMIRGARSPVRRMIATLIDNAVSHTEPTGRIELSVRQAGRGIVELEVTDDGTGFDPADRERIFERFAQSGSPGPHHFGLGLALAREIVADHGGTIRAVGRPGAGATFTVRLPATA</sequence>
<evidence type="ECO:0000313" key="13">
    <source>
        <dbReference type="EMBL" id="MBS2545714.1"/>
    </source>
</evidence>
<keyword evidence="9" id="KW-0902">Two-component regulatory system</keyword>
<evidence type="ECO:0000256" key="5">
    <source>
        <dbReference type="ARBA" id="ARBA00022679"/>
    </source>
</evidence>
<gene>
    <name evidence="13" type="ORF">KGQ19_02410</name>
</gene>
<evidence type="ECO:0000259" key="12">
    <source>
        <dbReference type="PROSITE" id="PS50109"/>
    </source>
</evidence>
<evidence type="ECO:0000256" key="1">
    <source>
        <dbReference type="ARBA" id="ARBA00000085"/>
    </source>
</evidence>
<evidence type="ECO:0000256" key="7">
    <source>
        <dbReference type="ARBA" id="ARBA00022777"/>
    </source>
</evidence>
<keyword evidence="11" id="KW-1133">Transmembrane helix</keyword>
<evidence type="ECO:0000256" key="11">
    <source>
        <dbReference type="SAM" id="Phobius"/>
    </source>
</evidence>
<dbReference type="EMBL" id="JAAFYZ010000005">
    <property type="protein sequence ID" value="MBS2545714.1"/>
    <property type="molecule type" value="Genomic_DNA"/>
</dbReference>
<name>A0ABS5KHH4_9ACTN</name>
<dbReference type="InterPro" id="IPR003661">
    <property type="entry name" value="HisK_dim/P_dom"/>
</dbReference>
<keyword evidence="14" id="KW-1185">Reference proteome</keyword>
<comment type="subcellular location">
    <subcellularLocation>
        <location evidence="2">Cell membrane</location>
    </subcellularLocation>
</comment>
<dbReference type="Proteomes" id="UP000730482">
    <property type="component" value="Unassembled WGS sequence"/>
</dbReference>
<feature type="transmembrane region" description="Helical" evidence="11">
    <location>
        <begin position="21"/>
        <end position="46"/>
    </location>
</feature>
<reference evidence="13 14" key="1">
    <citation type="submission" date="2020-02" db="EMBL/GenBank/DDBJ databases">
        <title>Acidophilic actinobacteria isolated from forest soil.</title>
        <authorList>
            <person name="Golinska P."/>
        </authorList>
    </citation>
    <scope>NUCLEOTIDE SEQUENCE [LARGE SCALE GENOMIC DNA]</scope>
    <source>
        <strain evidence="13 14">NL8</strain>
    </source>
</reference>